<evidence type="ECO:0000259" key="8">
    <source>
        <dbReference type="PROSITE" id="PS50931"/>
    </source>
</evidence>
<evidence type="ECO:0000256" key="3">
    <source>
        <dbReference type="ARBA" id="ARBA00023125"/>
    </source>
</evidence>
<dbReference type="PANTHER" id="PTHR30537">
    <property type="entry name" value="HTH-TYPE TRANSCRIPTIONAL REGULATOR"/>
    <property type="match status" value="1"/>
</dbReference>
<dbReference type="InterPro" id="IPR036390">
    <property type="entry name" value="WH_DNA-bd_sf"/>
</dbReference>
<dbReference type="SUPFAM" id="SSF46785">
    <property type="entry name" value="Winged helix' DNA-binding domain"/>
    <property type="match status" value="1"/>
</dbReference>
<accession>B9JQ42</accession>
<comment type="function">
    <text evidence="5">Transcriptional regulator of the ttuABCDE tartrate utilization operon.</text>
</comment>
<dbReference type="PROSITE" id="PS50931">
    <property type="entry name" value="HTH_LYSR"/>
    <property type="match status" value="1"/>
</dbReference>
<evidence type="ECO:0000313" key="10">
    <source>
        <dbReference type="Proteomes" id="UP000001600"/>
    </source>
</evidence>
<keyword evidence="2" id="KW-0805">Transcription regulation</keyword>
<dbReference type="Proteomes" id="UP000001600">
    <property type="component" value="Plasmid pAtK84c"/>
</dbReference>
<dbReference type="InterPro" id="IPR058163">
    <property type="entry name" value="LysR-type_TF_proteobact-type"/>
</dbReference>
<dbReference type="Gene3D" id="1.10.10.10">
    <property type="entry name" value="Winged helix-like DNA-binding domain superfamily/Winged helix DNA-binding domain"/>
    <property type="match status" value="1"/>
</dbReference>
<dbReference type="InterPro" id="IPR036388">
    <property type="entry name" value="WH-like_DNA-bd_sf"/>
</dbReference>
<dbReference type="AlphaFoldDB" id="B9JQ42"/>
<evidence type="ECO:0000256" key="6">
    <source>
        <dbReference type="ARBA" id="ARBA00067332"/>
    </source>
</evidence>
<keyword evidence="9" id="KW-0614">Plasmid</keyword>
<name>B9JQ42_RHIR8</name>
<geneLocation type="plasmid" evidence="9 10">
    <name>pAtK84c</name>
</geneLocation>
<dbReference type="GO" id="GO:0003700">
    <property type="term" value="F:DNA-binding transcription factor activity"/>
    <property type="evidence" value="ECO:0007669"/>
    <property type="project" value="InterPro"/>
</dbReference>
<organism evidence="9 10">
    <name type="scientific">Rhizobium rhizogenes (strain K84 / ATCC BAA-868)</name>
    <name type="common">Agrobacterium radiobacter</name>
    <dbReference type="NCBI Taxonomy" id="311403"/>
    <lineage>
        <taxon>Bacteria</taxon>
        <taxon>Pseudomonadati</taxon>
        <taxon>Pseudomonadota</taxon>
        <taxon>Alphaproteobacteria</taxon>
        <taxon>Hyphomicrobiales</taxon>
        <taxon>Rhizobiaceae</taxon>
        <taxon>Rhizobium/Agrobacterium group</taxon>
        <taxon>Rhizobium</taxon>
    </lineage>
</organism>
<dbReference type="PANTHER" id="PTHR30537:SF35">
    <property type="entry name" value="TRANSCRIPTIONAL REGULATORY PROTEIN"/>
    <property type="match status" value="1"/>
</dbReference>
<keyword evidence="3" id="KW-0238">DNA-binding</keyword>
<protein>
    <recommendedName>
        <fullName evidence="6">HTH-type transcriptional regulator TtuA</fullName>
    </recommendedName>
    <alternativeName>
        <fullName evidence="7">Tartrate utilization transcriptional regulator</fullName>
    </alternativeName>
</protein>
<keyword evidence="4" id="KW-0804">Transcription</keyword>
<comment type="similarity">
    <text evidence="1">Belongs to the LysR transcriptional regulatory family.</text>
</comment>
<evidence type="ECO:0000313" key="9">
    <source>
        <dbReference type="EMBL" id="ACM31261.1"/>
    </source>
</evidence>
<gene>
    <name evidence="9" type="ordered locus">Arad_12237</name>
</gene>
<evidence type="ECO:0000256" key="4">
    <source>
        <dbReference type="ARBA" id="ARBA00023163"/>
    </source>
</evidence>
<dbReference type="Pfam" id="PF03466">
    <property type="entry name" value="LysR_substrate"/>
    <property type="match status" value="1"/>
</dbReference>
<dbReference type="GO" id="GO:0006351">
    <property type="term" value="P:DNA-templated transcription"/>
    <property type="evidence" value="ECO:0007669"/>
    <property type="project" value="TreeGrafter"/>
</dbReference>
<dbReference type="SUPFAM" id="SSF53850">
    <property type="entry name" value="Periplasmic binding protein-like II"/>
    <property type="match status" value="1"/>
</dbReference>
<dbReference type="FunFam" id="1.10.10.10:FF:000001">
    <property type="entry name" value="LysR family transcriptional regulator"/>
    <property type="match status" value="1"/>
</dbReference>
<evidence type="ECO:0000256" key="7">
    <source>
        <dbReference type="ARBA" id="ARBA00083243"/>
    </source>
</evidence>
<sequence>MLSFRMPIDQHVGSCKQEWSSVVAKATINPPRRRFRQKDLHLDRLECDRMFIAVIDTGSFAAAATRLGTSAGQASKLVSRLEANLGVQLIMRTTRALSLSEAGRAYYERIKTLLEEFDDLDASVRNASGVPSGRLRITAPLTFGTTQLASVLIQFATAFPDIQLDVSFSDRIVNLVDEGFDAAIRIGRAEDSSLIARKLCAIRVVLVAAPSYLDGRGMPAEPAHLAHHDCIIDTNFRDPLTWRFKHHADPQPILADVHGRIQFSNAEACVAAAEAGLGIARAPSFVAGARLRAGAVRPVLSDFEDEPRGLYAVYPPGRHLALKVRVLVDFLANAFRGQPTWDKNWP</sequence>
<dbReference type="InterPro" id="IPR005119">
    <property type="entry name" value="LysR_subst-bd"/>
</dbReference>
<dbReference type="GO" id="GO:0043565">
    <property type="term" value="F:sequence-specific DNA binding"/>
    <property type="evidence" value="ECO:0007669"/>
    <property type="project" value="TreeGrafter"/>
</dbReference>
<proteinExistence type="inferred from homology"/>
<dbReference type="EMBL" id="CP000631">
    <property type="protein sequence ID" value="ACM31261.1"/>
    <property type="molecule type" value="Genomic_DNA"/>
</dbReference>
<evidence type="ECO:0000256" key="5">
    <source>
        <dbReference type="ARBA" id="ARBA00054626"/>
    </source>
</evidence>
<dbReference type="KEGG" id="ara:Arad_12237"/>
<evidence type="ECO:0000256" key="1">
    <source>
        <dbReference type="ARBA" id="ARBA00009437"/>
    </source>
</evidence>
<dbReference type="Pfam" id="PF00126">
    <property type="entry name" value="HTH_1"/>
    <property type="match status" value="1"/>
</dbReference>
<dbReference type="CDD" id="cd08422">
    <property type="entry name" value="PBP2_CrgA_like"/>
    <property type="match status" value="1"/>
</dbReference>
<dbReference type="HOGENOM" id="CLU_039613_16_3_5"/>
<evidence type="ECO:0000256" key="2">
    <source>
        <dbReference type="ARBA" id="ARBA00023015"/>
    </source>
</evidence>
<reference evidence="9 10" key="1">
    <citation type="journal article" date="2009" name="J. Bacteriol.">
        <title>Genome sequences of three Agrobacterium biovars help elucidate the evolution of multichromosome genomes in bacteria.</title>
        <authorList>
            <person name="Slater S.C."/>
            <person name="Goldman B.S."/>
            <person name="Goodner B."/>
            <person name="Setubal J.C."/>
            <person name="Farrand S.K."/>
            <person name="Nester E.W."/>
            <person name="Burr T.J."/>
            <person name="Banta L."/>
            <person name="Dickerman A.W."/>
            <person name="Paulsen I."/>
            <person name="Otten L."/>
            <person name="Suen G."/>
            <person name="Welch R."/>
            <person name="Almeida N.F."/>
            <person name="Arnold F."/>
            <person name="Burton O.T."/>
            <person name="Du Z."/>
            <person name="Ewing A."/>
            <person name="Godsy E."/>
            <person name="Heisel S."/>
            <person name="Houmiel K.L."/>
            <person name="Jhaveri J."/>
            <person name="Lu J."/>
            <person name="Miller N.M."/>
            <person name="Norton S."/>
            <person name="Chen Q."/>
            <person name="Phoolcharoen W."/>
            <person name="Ohlin V."/>
            <person name="Ondrusek D."/>
            <person name="Pride N."/>
            <person name="Stricklin S.L."/>
            <person name="Sun J."/>
            <person name="Wheeler C."/>
            <person name="Wilson L."/>
            <person name="Zhu H."/>
            <person name="Wood D.W."/>
        </authorList>
    </citation>
    <scope>NUCLEOTIDE SEQUENCE [LARGE SCALE GENOMIC DNA]</scope>
    <source>
        <strain evidence="10">K84 / ATCC BAA-868</strain>
        <plasmid evidence="9 10">pAtK84c</plasmid>
    </source>
</reference>
<dbReference type="Gene3D" id="3.40.190.290">
    <property type="match status" value="1"/>
</dbReference>
<dbReference type="InterPro" id="IPR000847">
    <property type="entry name" value="LysR_HTH_N"/>
</dbReference>
<feature type="domain" description="HTH lysR-type" evidence="8">
    <location>
        <begin position="49"/>
        <end position="100"/>
    </location>
</feature>